<dbReference type="EMBL" id="PNBA02000006">
    <property type="protein sequence ID" value="KAG6422235.1"/>
    <property type="molecule type" value="Genomic_DNA"/>
</dbReference>
<feature type="compositionally biased region" description="Basic and acidic residues" evidence="1">
    <location>
        <begin position="108"/>
        <end position="118"/>
    </location>
</feature>
<organism evidence="2">
    <name type="scientific">Salvia splendens</name>
    <name type="common">Scarlet sage</name>
    <dbReference type="NCBI Taxonomy" id="180675"/>
    <lineage>
        <taxon>Eukaryota</taxon>
        <taxon>Viridiplantae</taxon>
        <taxon>Streptophyta</taxon>
        <taxon>Embryophyta</taxon>
        <taxon>Tracheophyta</taxon>
        <taxon>Spermatophyta</taxon>
        <taxon>Magnoliopsida</taxon>
        <taxon>eudicotyledons</taxon>
        <taxon>Gunneridae</taxon>
        <taxon>Pentapetalae</taxon>
        <taxon>asterids</taxon>
        <taxon>lamiids</taxon>
        <taxon>Lamiales</taxon>
        <taxon>Lamiaceae</taxon>
        <taxon>Nepetoideae</taxon>
        <taxon>Mentheae</taxon>
        <taxon>Salviinae</taxon>
        <taxon>Salvia</taxon>
        <taxon>Salvia subgen. Calosphace</taxon>
        <taxon>core Calosphace</taxon>
    </lineage>
</organism>
<dbReference type="PANTHER" id="PTHR35099">
    <property type="entry name" value="OS02G0182700 PROTEIN"/>
    <property type="match status" value="1"/>
</dbReference>
<gene>
    <name evidence="2" type="ORF">SASPL_118800</name>
</gene>
<reference evidence="2" key="2">
    <citation type="submission" date="2020-08" db="EMBL/GenBank/DDBJ databases">
        <title>Plant Genome Project.</title>
        <authorList>
            <person name="Zhang R.-G."/>
        </authorList>
    </citation>
    <scope>NUCLEOTIDE SEQUENCE</scope>
    <source>
        <strain evidence="2">Huo1</strain>
        <tissue evidence="2">Leaf</tissue>
    </source>
</reference>
<dbReference type="PANTHER" id="PTHR35099:SF2">
    <property type="entry name" value="OS02G0182700 PROTEIN"/>
    <property type="match status" value="1"/>
</dbReference>
<evidence type="ECO:0000256" key="1">
    <source>
        <dbReference type="SAM" id="MobiDB-lite"/>
    </source>
</evidence>
<feature type="compositionally biased region" description="Polar residues" evidence="1">
    <location>
        <begin position="157"/>
        <end position="182"/>
    </location>
</feature>
<dbReference type="Proteomes" id="UP000298416">
    <property type="component" value="Unassembled WGS sequence"/>
</dbReference>
<keyword evidence="3" id="KW-1185">Reference proteome</keyword>
<reference evidence="2" key="1">
    <citation type="submission" date="2018-01" db="EMBL/GenBank/DDBJ databases">
        <authorList>
            <person name="Mao J.F."/>
        </authorList>
    </citation>
    <scope>NUCLEOTIDE SEQUENCE</scope>
    <source>
        <strain evidence="2">Huo1</strain>
        <tissue evidence="2">Leaf</tissue>
    </source>
</reference>
<proteinExistence type="predicted"/>
<comment type="caution">
    <text evidence="2">The sequence shown here is derived from an EMBL/GenBank/DDBJ whole genome shotgun (WGS) entry which is preliminary data.</text>
</comment>
<dbReference type="AlphaFoldDB" id="A0A8X8XXE5"/>
<protein>
    <submittedName>
        <fullName evidence="2">Uncharacterized protein</fullName>
    </submittedName>
</protein>
<feature type="region of interest" description="Disordered" evidence="1">
    <location>
        <begin position="211"/>
        <end position="232"/>
    </location>
</feature>
<feature type="region of interest" description="Disordered" evidence="1">
    <location>
        <begin position="153"/>
        <end position="198"/>
    </location>
</feature>
<evidence type="ECO:0000313" key="3">
    <source>
        <dbReference type="Proteomes" id="UP000298416"/>
    </source>
</evidence>
<accession>A0A8X8XXE5</accession>
<name>A0A8X8XXE5_SALSN</name>
<feature type="compositionally biased region" description="Polar residues" evidence="1">
    <location>
        <begin position="56"/>
        <end position="75"/>
    </location>
</feature>
<dbReference type="CDD" id="cd14686">
    <property type="entry name" value="bZIP"/>
    <property type="match status" value="1"/>
</dbReference>
<sequence>MGGGADEEWVNAAMTDDAMVVDLLVRLHRAPPSKPLEWSVRQRRSKPATARKPGRSSPTNPLSWSDATSASQDSTRPLPFKLSTSTRSKSNNVDGEKTNSKRSRKKKTLAELKDEESSLLNERRELKREMAALRMNLERQRATHEKLKRMKIDLQPSHESTSVAEESVSGQQLQMGSTACDPTTTLTTPIVSGSDVPLQSSVSNARCNGNADAASGSKFILPDLNVPFDEPS</sequence>
<dbReference type="OrthoDB" id="1724644at2759"/>
<evidence type="ECO:0000313" key="2">
    <source>
        <dbReference type="EMBL" id="KAG6422235.1"/>
    </source>
</evidence>
<feature type="region of interest" description="Disordered" evidence="1">
    <location>
        <begin position="30"/>
        <end position="118"/>
    </location>
</feature>
<feature type="compositionally biased region" description="Polar residues" evidence="1">
    <location>
        <begin position="82"/>
        <end position="93"/>
    </location>
</feature>